<accession>A0A0L6V376</accession>
<reference evidence="1 2" key="1">
    <citation type="submission" date="2015-08" db="EMBL/GenBank/DDBJ databases">
        <title>Next Generation Sequencing and Analysis of the Genome of Puccinia sorghi L Schw, the Causal Agent of Maize Common Rust.</title>
        <authorList>
            <person name="Rochi L."/>
            <person name="Burguener G."/>
            <person name="Darino M."/>
            <person name="Turjanski A."/>
            <person name="Kreff E."/>
            <person name="Dieguez M.J."/>
            <person name="Sacco F."/>
        </authorList>
    </citation>
    <scope>NUCLEOTIDE SEQUENCE [LARGE SCALE GENOMIC DNA]</scope>
    <source>
        <strain evidence="1 2">RO10H11247</strain>
    </source>
</reference>
<evidence type="ECO:0008006" key="3">
    <source>
        <dbReference type="Google" id="ProtNLM"/>
    </source>
</evidence>
<dbReference type="AlphaFoldDB" id="A0A0L6V376"/>
<protein>
    <recommendedName>
        <fullName evidence="3">No apical meristem-associated C-terminal domain-containing protein</fullName>
    </recommendedName>
</protein>
<evidence type="ECO:0000313" key="2">
    <source>
        <dbReference type="Proteomes" id="UP000037035"/>
    </source>
</evidence>
<sequence length="77" mass="9216">MDKRRKKKKRKDDDVNLSHLIKGQKELLDISCKKQKSFNDFANDMLISKDLTGMDEETFEYFRIKRHKAIPRAKSEE</sequence>
<evidence type="ECO:0000313" key="1">
    <source>
        <dbReference type="EMBL" id="KNZ55233.1"/>
    </source>
</evidence>
<dbReference type="Proteomes" id="UP000037035">
    <property type="component" value="Unassembled WGS sequence"/>
</dbReference>
<keyword evidence="2" id="KW-1185">Reference proteome</keyword>
<name>A0A0L6V376_9BASI</name>
<proteinExistence type="predicted"/>
<dbReference type="VEuPathDB" id="FungiDB:VP01_2732g3"/>
<gene>
    <name evidence="1" type="ORF">VP01_2732g3</name>
</gene>
<organism evidence="1 2">
    <name type="scientific">Puccinia sorghi</name>
    <dbReference type="NCBI Taxonomy" id="27349"/>
    <lineage>
        <taxon>Eukaryota</taxon>
        <taxon>Fungi</taxon>
        <taxon>Dikarya</taxon>
        <taxon>Basidiomycota</taxon>
        <taxon>Pucciniomycotina</taxon>
        <taxon>Pucciniomycetes</taxon>
        <taxon>Pucciniales</taxon>
        <taxon>Pucciniaceae</taxon>
        <taxon>Puccinia</taxon>
    </lineage>
</organism>
<dbReference type="EMBL" id="LAVV01007649">
    <property type="protein sequence ID" value="KNZ55233.1"/>
    <property type="molecule type" value="Genomic_DNA"/>
</dbReference>
<comment type="caution">
    <text evidence="1">The sequence shown here is derived from an EMBL/GenBank/DDBJ whole genome shotgun (WGS) entry which is preliminary data.</text>
</comment>